<evidence type="ECO:0000313" key="3">
    <source>
        <dbReference type="Proteomes" id="UP000442619"/>
    </source>
</evidence>
<name>A0A844FVP1_9FIRM</name>
<keyword evidence="1" id="KW-0812">Transmembrane</keyword>
<dbReference type="RefSeq" id="WP_154518573.1">
    <property type="nucleotide sequence ID" value="NZ_VUNM01000041.1"/>
</dbReference>
<dbReference type="EMBL" id="VUNM01000041">
    <property type="protein sequence ID" value="MST90171.1"/>
    <property type="molecule type" value="Genomic_DNA"/>
</dbReference>
<dbReference type="Proteomes" id="UP000442619">
    <property type="component" value="Unassembled WGS sequence"/>
</dbReference>
<evidence type="ECO:0000313" key="2">
    <source>
        <dbReference type="EMBL" id="MST90171.1"/>
    </source>
</evidence>
<keyword evidence="1" id="KW-1133">Transmembrane helix</keyword>
<dbReference type="InterPro" id="IPR012902">
    <property type="entry name" value="N_methyl_site"/>
</dbReference>
<proteinExistence type="predicted"/>
<evidence type="ECO:0000256" key="1">
    <source>
        <dbReference type="SAM" id="Phobius"/>
    </source>
</evidence>
<keyword evidence="1" id="KW-0472">Membrane</keyword>
<comment type="caution">
    <text evidence="2">The sequence shown here is derived from an EMBL/GenBank/DDBJ whole genome shotgun (WGS) entry which is preliminary data.</text>
</comment>
<gene>
    <name evidence="2" type="ORF">FYJ79_11455</name>
</gene>
<keyword evidence="3" id="KW-1185">Reference proteome</keyword>
<protein>
    <submittedName>
        <fullName evidence="2">Prepilin-type N-terminal cleavage/methylation domain-containing protein</fullName>
    </submittedName>
</protein>
<feature type="transmembrane region" description="Helical" evidence="1">
    <location>
        <begin position="12"/>
        <end position="33"/>
    </location>
</feature>
<sequence length="492" mass="56037">MNKKGFTLIEVIVSIAILSIVLGVLSTSISMIYRHYNASNMYKEDSDLALYNVQGGYDQNVQMKSADYKLEINGTNMHDEIQLNAFASASYHQKTINIDSSVKEKKEAVYLTRFEAQAKDIDTKFFIVDASTGKVSKMPGLENLGVGSYDDLPNASWEALKNMNKEWGKWSFAGWSLSPATYDTNGNVTSVKENMYDSWDKNRKKPYWVSVPTNGANNPNNRYYYTGCTYELTYDNGEWKGLITEDNFADFKEKVANGVIDMKHYALVPTYYFSKDIYNSDLDTILLNDADNTLREARDTKNIQLLAQAAARWIKKNSLQKLEQEVSYSNRQNGLYGKGLEIIHFREAGWGVLGEKDYSRFGNRNKGKPSSYESSATYRDLPHLNDGTWNQDNGFIKAMFESIGFDITKINDENDWLGIRYSYNRLLFANKMADSEDSHPYSLFIKVNQNKQEVTVFVGKSTSSGSWWNTKWSDPREGMVINPNYVATASYA</sequence>
<dbReference type="Pfam" id="PF07963">
    <property type="entry name" value="N_methyl"/>
    <property type="match status" value="1"/>
</dbReference>
<accession>A0A844FVP1</accession>
<dbReference type="NCBIfam" id="TIGR02532">
    <property type="entry name" value="IV_pilin_GFxxxE"/>
    <property type="match status" value="1"/>
</dbReference>
<organism evidence="2 3">
    <name type="scientific">Sharpea porci</name>
    <dbReference type="NCBI Taxonomy" id="2652286"/>
    <lineage>
        <taxon>Bacteria</taxon>
        <taxon>Bacillati</taxon>
        <taxon>Bacillota</taxon>
        <taxon>Erysipelotrichia</taxon>
        <taxon>Erysipelotrichales</taxon>
        <taxon>Coprobacillaceae</taxon>
        <taxon>Sharpea</taxon>
    </lineage>
</organism>
<reference evidence="2 3" key="1">
    <citation type="submission" date="2019-08" db="EMBL/GenBank/DDBJ databases">
        <title>In-depth cultivation of the pig gut microbiome towards novel bacterial diversity and tailored functional studies.</title>
        <authorList>
            <person name="Wylensek D."/>
            <person name="Hitch T.C.A."/>
            <person name="Clavel T."/>
        </authorList>
    </citation>
    <scope>NUCLEOTIDE SEQUENCE [LARGE SCALE GENOMIC DNA]</scope>
    <source>
        <strain evidence="2 3">CA-Schmier-601-WT-3</strain>
    </source>
</reference>
<dbReference type="AlphaFoldDB" id="A0A844FVP1"/>